<comment type="subcellular location">
    <subcellularLocation>
        <location evidence="1">Membrane</location>
    </subcellularLocation>
</comment>
<evidence type="ECO:0000256" key="2">
    <source>
        <dbReference type="ARBA" id="ARBA00022692"/>
    </source>
</evidence>
<dbReference type="InterPro" id="IPR019533">
    <property type="entry name" value="Peptidase_S26"/>
</dbReference>
<keyword evidence="8" id="KW-1185">Reference proteome</keyword>
<gene>
    <name evidence="7" type="primary">sipW</name>
    <name evidence="7" type="ORF">ACFSBH_18000</name>
</gene>
<evidence type="ECO:0000313" key="7">
    <source>
        <dbReference type="EMBL" id="MFD1609514.1"/>
    </source>
</evidence>
<dbReference type="SUPFAM" id="SSF51306">
    <property type="entry name" value="LexA/Signal peptidase"/>
    <property type="match status" value="1"/>
</dbReference>
<dbReference type="RefSeq" id="WP_251515063.1">
    <property type="nucleotide sequence ID" value="NZ_JAMBON010000023.1"/>
</dbReference>
<protein>
    <recommendedName>
        <fullName evidence="5">Signal peptidase I</fullName>
        <ecNumber evidence="5">3.4.21.89</ecNumber>
    </recommendedName>
</protein>
<dbReference type="PANTHER" id="PTHR10806">
    <property type="entry name" value="SIGNAL PEPTIDASE COMPLEX CATALYTIC SUBUNIT SEC11"/>
    <property type="match status" value="1"/>
</dbReference>
<dbReference type="CDD" id="cd06530">
    <property type="entry name" value="S26_SPase_I"/>
    <property type="match status" value="1"/>
</dbReference>
<proteinExistence type="predicted"/>
<evidence type="ECO:0000256" key="5">
    <source>
        <dbReference type="NCBIfam" id="TIGR02228"/>
    </source>
</evidence>
<comment type="caution">
    <text evidence="7">The sequence shown here is derived from an EMBL/GenBank/DDBJ whole genome shotgun (WGS) entry which is preliminary data.</text>
</comment>
<dbReference type="InterPro" id="IPR036286">
    <property type="entry name" value="LexA/Signal_pep-like_sf"/>
</dbReference>
<feature type="transmembrane region" description="Helical" evidence="6">
    <location>
        <begin position="153"/>
        <end position="174"/>
    </location>
</feature>
<dbReference type="GO" id="GO:0009003">
    <property type="term" value="F:signal peptidase activity"/>
    <property type="evidence" value="ECO:0007669"/>
    <property type="project" value="UniProtKB-EC"/>
</dbReference>
<dbReference type="Proteomes" id="UP001597221">
    <property type="component" value="Unassembled WGS sequence"/>
</dbReference>
<keyword evidence="7" id="KW-0378">Hydrolase</keyword>
<keyword evidence="2 6" id="KW-0812">Transmembrane</keyword>
<dbReference type="EMBL" id="JBHUDE010000158">
    <property type="protein sequence ID" value="MFD1609514.1"/>
    <property type="molecule type" value="Genomic_DNA"/>
</dbReference>
<dbReference type="PANTHER" id="PTHR10806:SF6">
    <property type="entry name" value="SIGNAL PEPTIDASE COMPLEX CATALYTIC SUBUNIT SEC11"/>
    <property type="match status" value="1"/>
</dbReference>
<evidence type="ECO:0000256" key="1">
    <source>
        <dbReference type="ARBA" id="ARBA00004370"/>
    </source>
</evidence>
<dbReference type="NCBIfam" id="NF046067">
    <property type="entry name" value="SigPepSipWBacil"/>
    <property type="match status" value="1"/>
</dbReference>
<evidence type="ECO:0000313" key="8">
    <source>
        <dbReference type="Proteomes" id="UP001597221"/>
    </source>
</evidence>
<sequence>MIMRRVFKWLSSILSVLFYTALITVGLLVISTALSGGKPELFGYQIKTVLSGSMEPGIQTGSIIIIESVTEEEKNSLIPGDVITFLEDQNTLITHRITEVNQTDNNVLYTTKGDNNNAIDRNPVLAENIVGLYTGITIPMVGYAVSFLQSPQGIILCLIIPGILMLGYSIFNIWRVMRSVEKQMKPESAE</sequence>
<keyword evidence="3 6" id="KW-1133">Transmembrane helix</keyword>
<reference evidence="8" key="1">
    <citation type="journal article" date="2019" name="Int. J. Syst. Evol. Microbiol.">
        <title>The Global Catalogue of Microorganisms (GCM) 10K type strain sequencing project: providing services to taxonomists for standard genome sequencing and annotation.</title>
        <authorList>
            <consortium name="The Broad Institute Genomics Platform"/>
            <consortium name="The Broad Institute Genome Sequencing Center for Infectious Disease"/>
            <person name="Wu L."/>
            <person name="Ma J."/>
        </authorList>
    </citation>
    <scope>NUCLEOTIDE SEQUENCE [LARGE SCALE GENOMIC DNA]</scope>
    <source>
        <strain evidence="8">CGMCC 1.12376</strain>
    </source>
</reference>
<keyword evidence="4 6" id="KW-0472">Membrane</keyword>
<evidence type="ECO:0000256" key="6">
    <source>
        <dbReference type="SAM" id="Phobius"/>
    </source>
</evidence>
<name>A0ABW4HXH1_9BACI</name>
<evidence type="ECO:0000256" key="3">
    <source>
        <dbReference type="ARBA" id="ARBA00022989"/>
    </source>
</evidence>
<dbReference type="NCBIfam" id="TIGR02228">
    <property type="entry name" value="sigpep_I_arch"/>
    <property type="match status" value="1"/>
</dbReference>
<dbReference type="InterPro" id="IPR001733">
    <property type="entry name" value="Peptidase_S26B"/>
</dbReference>
<evidence type="ECO:0000256" key="4">
    <source>
        <dbReference type="ARBA" id="ARBA00023136"/>
    </source>
</evidence>
<dbReference type="PRINTS" id="PR00728">
    <property type="entry name" value="SIGNALPTASE"/>
</dbReference>
<accession>A0ABW4HXH1</accession>
<dbReference type="EC" id="3.4.21.89" evidence="5"/>
<feature type="transmembrane region" description="Helical" evidence="6">
    <location>
        <begin position="12"/>
        <end position="34"/>
    </location>
</feature>
<organism evidence="7 8">
    <name type="scientific">Oceanobacillus luteolus</name>
    <dbReference type="NCBI Taxonomy" id="1274358"/>
    <lineage>
        <taxon>Bacteria</taxon>
        <taxon>Bacillati</taxon>
        <taxon>Bacillota</taxon>
        <taxon>Bacilli</taxon>
        <taxon>Bacillales</taxon>
        <taxon>Bacillaceae</taxon>
        <taxon>Oceanobacillus</taxon>
    </lineage>
</organism>